<proteinExistence type="inferred from homology"/>
<evidence type="ECO:0000256" key="10">
    <source>
        <dbReference type="SAM" id="MobiDB-lite"/>
    </source>
</evidence>
<evidence type="ECO:0000256" key="1">
    <source>
        <dbReference type="ARBA" id="ARBA00001947"/>
    </source>
</evidence>
<keyword evidence="8" id="KW-0862">Zinc</keyword>
<dbReference type="Pfam" id="PF16661">
    <property type="entry name" value="Lactamase_B_6"/>
    <property type="match status" value="1"/>
</dbReference>
<dbReference type="GO" id="GO:0005634">
    <property type="term" value="C:nucleus"/>
    <property type="evidence" value="ECO:0007669"/>
    <property type="project" value="UniProtKB-SubCell"/>
</dbReference>
<feature type="region of interest" description="Disordered" evidence="10">
    <location>
        <begin position="469"/>
        <end position="504"/>
    </location>
</feature>
<dbReference type="OrthoDB" id="10249535at2759"/>
<dbReference type="GO" id="GO:0046872">
    <property type="term" value="F:metal ion binding"/>
    <property type="evidence" value="ECO:0007669"/>
    <property type="project" value="UniProtKB-KW"/>
</dbReference>
<evidence type="ECO:0000313" key="14">
    <source>
        <dbReference type="Proteomes" id="UP000011083"/>
    </source>
</evidence>
<dbReference type="PANTHER" id="PTHR11203:SF37">
    <property type="entry name" value="INTEGRATOR COMPLEX SUBUNIT 11"/>
    <property type="match status" value="1"/>
</dbReference>
<dbReference type="GO" id="GO:0004521">
    <property type="term" value="F:RNA endonuclease activity"/>
    <property type="evidence" value="ECO:0007669"/>
    <property type="project" value="TreeGrafter"/>
</dbReference>
<dbReference type="Gene3D" id="3.60.15.10">
    <property type="entry name" value="Ribonuclease Z/Hydroxyacylglutathione hydrolase-like"/>
    <property type="match status" value="1"/>
</dbReference>
<dbReference type="InterPro" id="IPR011108">
    <property type="entry name" value="RMMBL"/>
</dbReference>
<evidence type="ECO:0000256" key="9">
    <source>
        <dbReference type="ARBA" id="ARBA00023242"/>
    </source>
</evidence>
<keyword evidence="5" id="KW-0963">Cytoplasm</keyword>
<feature type="region of interest" description="Disordered" evidence="10">
    <location>
        <begin position="631"/>
        <end position="657"/>
    </location>
</feature>
<dbReference type="PANTHER" id="PTHR11203">
    <property type="entry name" value="CLEAVAGE AND POLYADENYLATION SPECIFICITY FACTOR FAMILY MEMBER"/>
    <property type="match status" value="1"/>
</dbReference>
<dbReference type="GO" id="GO:0005737">
    <property type="term" value="C:cytoplasm"/>
    <property type="evidence" value="ECO:0007669"/>
    <property type="project" value="UniProtKB-SubCell"/>
</dbReference>
<comment type="cofactor">
    <cofactor evidence="1">
        <name>Zn(2+)</name>
        <dbReference type="ChEBI" id="CHEBI:29105"/>
    </cofactor>
</comment>
<dbReference type="KEGG" id="acan:ACA1_157900"/>
<comment type="similarity">
    <text evidence="4">Belongs to the metallo-beta-lactamase superfamily. RNA-metabolizing metallo-beta-lactamase-like family. INTS11 subfamily.</text>
</comment>
<dbReference type="GO" id="GO:0016180">
    <property type="term" value="P:snRNA processing"/>
    <property type="evidence" value="ECO:0007669"/>
    <property type="project" value="TreeGrafter"/>
</dbReference>
<evidence type="ECO:0000256" key="3">
    <source>
        <dbReference type="ARBA" id="ARBA00004496"/>
    </source>
</evidence>
<dbReference type="SMART" id="SM01027">
    <property type="entry name" value="Beta-Casp"/>
    <property type="match status" value="1"/>
</dbReference>
<evidence type="ECO:0000256" key="2">
    <source>
        <dbReference type="ARBA" id="ARBA00004123"/>
    </source>
</evidence>
<feature type="domain" description="Metallo-beta-lactamase" evidence="11">
    <location>
        <begin position="15"/>
        <end position="209"/>
    </location>
</feature>
<evidence type="ECO:0000313" key="13">
    <source>
        <dbReference type="EMBL" id="ELR22048.1"/>
    </source>
</evidence>
<name>L8HBF0_ACACF</name>
<dbReference type="VEuPathDB" id="AmoebaDB:ACA1_157900"/>
<dbReference type="SMART" id="SM00849">
    <property type="entry name" value="Lactamase_B"/>
    <property type="match status" value="1"/>
</dbReference>
<accession>L8HBF0</accession>
<gene>
    <name evidence="13" type="ORF">ACA1_157900</name>
</gene>
<dbReference type="Pfam" id="PF10996">
    <property type="entry name" value="Beta-Casp"/>
    <property type="match status" value="1"/>
</dbReference>
<keyword evidence="6" id="KW-0479">Metal-binding</keyword>
<sequence length="657" mass="73261">MDIKVTPLGAGQDVGRSCILVSLGGKNIMFDCGMHMGYDDARRFPDFNFISKSGNFTNAIDCIIITHFHLDHCGALPYFTEMCGYDGPIYMTHPTKAICPILLEDYRKITVERKGETNFFTSQMIKDCMKKVVGLNVHQTVQVDEELEIRAYYAGHVLGAAMFYVRVGDQSVVYTGDYNMTPDRHLGAAWIEKLRPDVLITESTYATTIRDSKRWRERDFLKRVHSCVEKGGKVLIPVFALGRAQELCILLETYWERMNLTVPIYFSAGLTEKATNYYKLFIHWTNEKIKRTFVHRNMFDFKHISTFERGLADQPGPMVLFATPGMLHAGTSLEVFKKWAPNEKNLVIIPGYCVVGTVGNKLAAGRKGSFKVDLDSRTSLEVRCKVKNLSFSAHADAKGIMQLIKMSQPANVILVHGEKGKMQSLKQRVIREFEIPCFDPPNGSTVTIKTARSVPVQISPALIRAHAKRPLPSSLTPASSSSSSSSSIGIDSEGTTQPPLKRFKWTEPSPADRALLTGVVLVKDSQAIELVDEEEAVERLDMPRHALKFSAVRSFPAFISIEALLDELYVALSKRVAAAASRDGRSIRVAGSVRISVKSENTALHTSWHYRDESLALQVLAVVDRLLHDLPASPADEPEPRDLQLPHDDNEEAEAVA</sequence>
<evidence type="ECO:0000256" key="5">
    <source>
        <dbReference type="ARBA" id="ARBA00022490"/>
    </source>
</evidence>
<dbReference type="Proteomes" id="UP000011083">
    <property type="component" value="Unassembled WGS sequence"/>
</dbReference>
<organism evidence="13 14">
    <name type="scientific">Acanthamoeba castellanii (strain ATCC 30010 / Neff)</name>
    <dbReference type="NCBI Taxonomy" id="1257118"/>
    <lineage>
        <taxon>Eukaryota</taxon>
        <taxon>Amoebozoa</taxon>
        <taxon>Discosea</taxon>
        <taxon>Longamoebia</taxon>
        <taxon>Centramoebida</taxon>
        <taxon>Acanthamoebidae</taxon>
        <taxon>Acanthamoeba</taxon>
    </lineage>
</organism>
<dbReference type="FunFam" id="3.40.50.10890:FF:000002">
    <property type="entry name" value="Integrator complex subunit 11"/>
    <property type="match status" value="1"/>
</dbReference>
<evidence type="ECO:0000259" key="11">
    <source>
        <dbReference type="SMART" id="SM00849"/>
    </source>
</evidence>
<feature type="compositionally biased region" description="Basic and acidic residues" evidence="10">
    <location>
        <begin position="638"/>
        <end position="648"/>
    </location>
</feature>
<keyword evidence="7" id="KW-0378">Hydrolase</keyword>
<dbReference type="OMA" id="YLDGMIW"/>
<feature type="domain" description="Beta-Casp" evidence="12">
    <location>
        <begin position="244"/>
        <end position="362"/>
    </location>
</feature>
<evidence type="ECO:0000256" key="4">
    <source>
        <dbReference type="ARBA" id="ARBA00007093"/>
    </source>
</evidence>
<dbReference type="AlphaFoldDB" id="L8HBF0"/>
<dbReference type="STRING" id="1257118.L8HBF0"/>
<comment type="subcellular location">
    <subcellularLocation>
        <location evidence="3">Cytoplasm</location>
    </subcellularLocation>
    <subcellularLocation>
        <location evidence="2">Nucleus</location>
    </subcellularLocation>
</comment>
<dbReference type="RefSeq" id="XP_004348506.1">
    <property type="nucleotide sequence ID" value="XM_004348456.1"/>
</dbReference>
<dbReference type="SUPFAM" id="SSF56281">
    <property type="entry name" value="Metallo-hydrolase/oxidoreductase"/>
    <property type="match status" value="1"/>
</dbReference>
<dbReference type="InterPro" id="IPR001279">
    <property type="entry name" value="Metallo-B-lactamas"/>
</dbReference>
<dbReference type="InterPro" id="IPR036866">
    <property type="entry name" value="RibonucZ/Hydroxyglut_hydro"/>
</dbReference>
<dbReference type="GeneID" id="14922968"/>
<keyword evidence="9" id="KW-0539">Nucleus</keyword>
<dbReference type="Gene3D" id="3.40.50.10890">
    <property type="match status" value="1"/>
</dbReference>
<keyword evidence="14" id="KW-1185">Reference proteome</keyword>
<dbReference type="EMBL" id="KB007890">
    <property type="protein sequence ID" value="ELR22048.1"/>
    <property type="molecule type" value="Genomic_DNA"/>
</dbReference>
<dbReference type="InterPro" id="IPR022712">
    <property type="entry name" value="Beta_Casp"/>
</dbReference>
<protein>
    <submittedName>
        <fullName evidence="13">Cleavage and polyadenylation specific factor 3like, putative</fullName>
    </submittedName>
</protein>
<dbReference type="InterPro" id="IPR041897">
    <property type="entry name" value="INTS11-like_MBL-fold"/>
</dbReference>
<evidence type="ECO:0000256" key="6">
    <source>
        <dbReference type="ARBA" id="ARBA00022723"/>
    </source>
</evidence>
<dbReference type="Pfam" id="PF07521">
    <property type="entry name" value="RMMBL"/>
    <property type="match status" value="1"/>
</dbReference>
<dbReference type="CDD" id="cd16291">
    <property type="entry name" value="INTS11-like_MBL-fold"/>
    <property type="match status" value="1"/>
</dbReference>
<dbReference type="InterPro" id="IPR050698">
    <property type="entry name" value="MBL"/>
</dbReference>
<dbReference type="FunFam" id="3.60.15.10:FF:000028">
    <property type="entry name" value="Integrator complex subunit 11 isoform X3"/>
    <property type="match status" value="1"/>
</dbReference>
<dbReference type="GO" id="GO:0016787">
    <property type="term" value="F:hydrolase activity"/>
    <property type="evidence" value="ECO:0007669"/>
    <property type="project" value="UniProtKB-KW"/>
</dbReference>
<reference evidence="13" key="1">
    <citation type="journal article" date="2013" name="Genome Biol.">
        <title>Genome of Acanthamoeba castellanii highlights extensive lateral gene transfer and early evolution of tyrosine kinase signaling.</title>
        <authorList>
            <person name="Clarke M."/>
            <person name="Lohan A.J."/>
            <person name="Liu B."/>
            <person name="Lagkouvardos I."/>
            <person name="Roy S."/>
            <person name="Zafar N."/>
            <person name="Bertelli C."/>
            <person name="Schilde C."/>
            <person name="Kianianmomeni A."/>
            <person name="Burglin T.R."/>
            <person name="Frech C."/>
            <person name="Turcotte B."/>
            <person name="Kopec K.O."/>
            <person name="Synnott J.M."/>
            <person name="Choo C."/>
            <person name="Paponov I."/>
            <person name="Finkler A."/>
            <person name="Soon Heng Tan C."/>
            <person name="Hutchins A.P."/>
            <person name="Weinmeier T."/>
            <person name="Rattei T."/>
            <person name="Chu J.S."/>
            <person name="Gimenez G."/>
            <person name="Irimia M."/>
            <person name="Rigden D.J."/>
            <person name="Fitzpatrick D.A."/>
            <person name="Lorenzo-Morales J."/>
            <person name="Bateman A."/>
            <person name="Chiu C.H."/>
            <person name="Tang P."/>
            <person name="Hegemann P."/>
            <person name="Fromm H."/>
            <person name="Raoult D."/>
            <person name="Greub G."/>
            <person name="Miranda-Saavedra D."/>
            <person name="Chen N."/>
            <person name="Nash P."/>
            <person name="Ginger M.L."/>
            <person name="Horn M."/>
            <person name="Schaap P."/>
            <person name="Caler L."/>
            <person name="Loftus B."/>
        </authorList>
    </citation>
    <scope>NUCLEOTIDE SEQUENCE [LARGE SCALE GENOMIC DNA]</scope>
    <source>
        <strain evidence="13">Neff</strain>
    </source>
</reference>
<evidence type="ECO:0000259" key="12">
    <source>
        <dbReference type="SMART" id="SM01027"/>
    </source>
</evidence>
<evidence type="ECO:0000256" key="7">
    <source>
        <dbReference type="ARBA" id="ARBA00022801"/>
    </source>
</evidence>
<evidence type="ECO:0000256" key="8">
    <source>
        <dbReference type="ARBA" id="ARBA00022833"/>
    </source>
</evidence>